<proteinExistence type="predicted"/>
<dbReference type="AlphaFoldDB" id="A0A5N7BSQ4"/>
<organism evidence="1">
    <name type="scientific">Petromyces alliaceus</name>
    <name type="common">Aspergillus alliaceus</name>
    <dbReference type="NCBI Taxonomy" id="209559"/>
    <lineage>
        <taxon>Eukaryota</taxon>
        <taxon>Fungi</taxon>
        <taxon>Dikarya</taxon>
        <taxon>Ascomycota</taxon>
        <taxon>Pezizomycotina</taxon>
        <taxon>Eurotiomycetes</taxon>
        <taxon>Eurotiomycetidae</taxon>
        <taxon>Eurotiales</taxon>
        <taxon>Aspergillaceae</taxon>
        <taxon>Aspergillus</taxon>
        <taxon>Aspergillus subgen. Circumdati</taxon>
    </lineage>
</organism>
<name>A0A5N7BSQ4_PETAA</name>
<dbReference type="Proteomes" id="UP000326877">
    <property type="component" value="Unassembled WGS sequence"/>
</dbReference>
<evidence type="ECO:0000313" key="1">
    <source>
        <dbReference type="EMBL" id="KAE8384866.1"/>
    </source>
</evidence>
<gene>
    <name evidence="1" type="ORF">BDV23DRAFT_188836</name>
</gene>
<dbReference type="EMBL" id="ML735353">
    <property type="protein sequence ID" value="KAE8384866.1"/>
    <property type="molecule type" value="Genomic_DNA"/>
</dbReference>
<accession>A0A5N7BSQ4</accession>
<protein>
    <submittedName>
        <fullName evidence="1">Uncharacterized protein</fullName>
    </submittedName>
</protein>
<sequence length="70" mass="7518">MLFVFVVKGIWTLAPFVGLARFFGLGQAQGVANHGIAVHFMLRSPCVTVVETCCLMSRITATSSMAGAIW</sequence>
<reference evidence="1" key="1">
    <citation type="submission" date="2019-04" db="EMBL/GenBank/DDBJ databases">
        <title>Friends and foes A comparative genomics studyof 23 Aspergillus species from section Flavi.</title>
        <authorList>
            <consortium name="DOE Joint Genome Institute"/>
            <person name="Kjaerbolling I."/>
            <person name="Vesth T."/>
            <person name="Frisvad J.C."/>
            <person name="Nybo J.L."/>
            <person name="Theobald S."/>
            <person name="Kildgaard S."/>
            <person name="Isbrandt T."/>
            <person name="Kuo A."/>
            <person name="Sato A."/>
            <person name="Lyhne E.K."/>
            <person name="Kogle M.E."/>
            <person name="Wiebenga A."/>
            <person name="Kun R.S."/>
            <person name="Lubbers R.J."/>
            <person name="Makela M.R."/>
            <person name="Barry K."/>
            <person name="Chovatia M."/>
            <person name="Clum A."/>
            <person name="Daum C."/>
            <person name="Haridas S."/>
            <person name="He G."/>
            <person name="LaButti K."/>
            <person name="Lipzen A."/>
            <person name="Mondo S."/>
            <person name="Riley R."/>
            <person name="Salamov A."/>
            <person name="Simmons B.A."/>
            <person name="Magnuson J.K."/>
            <person name="Henrissat B."/>
            <person name="Mortensen U.H."/>
            <person name="Larsen T.O."/>
            <person name="Devries R.P."/>
            <person name="Grigoriev I.V."/>
            <person name="Machida M."/>
            <person name="Baker S.E."/>
            <person name="Andersen M.R."/>
        </authorList>
    </citation>
    <scope>NUCLEOTIDE SEQUENCE [LARGE SCALE GENOMIC DNA]</scope>
    <source>
        <strain evidence="1">IBT 14317</strain>
    </source>
</reference>